<dbReference type="GO" id="GO:0017116">
    <property type="term" value="F:single-stranded DNA helicase activity"/>
    <property type="evidence" value="ECO:0007669"/>
    <property type="project" value="TreeGrafter"/>
</dbReference>
<dbReference type="SUPFAM" id="SSF52540">
    <property type="entry name" value="P-loop containing nucleoside triphosphate hydrolases"/>
    <property type="match status" value="2"/>
</dbReference>
<protein>
    <recommendedName>
        <fullName evidence="3">ATP-dependent RecD2 DNA helicase</fullName>
        <ecNumber evidence="3">5.6.2.3</ecNumber>
    </recommendedName>
    <alternativeName>
        <fullName evidence="3">DNA 5'-3' helicase subunit RecD2</fullName>
    </alternativeName>
</protein>
<feature type="binding site" evidence="3">
    <location>
        <begin position="369"/>
        <end position="373"/>
    </location>
    <ligand>
        <name>ATP</name>
        <dbReference type="ChEBI" id="CHEBI:30616"/>
    </ligand>
</feature>
<keyword evidence="1 3" id="KW-0547">Nucleotide-binding</keyword>
<comment type="similarity">
    <text evidence="3">Belongs to the RecD family. RecD2 subfamily.</text>
</comment>
<keyword evidence="3 8" id="KW-0347">Helicase</keyword>
<dbReference type="NCBIfam" id="TIGR01448">
    <property type="entry name" value="recD_rel"/>
    <property type="match status" value="1"/>
</dbReference>
<dbReference type="InterPro" id="IPR029493">
    <property type="entry name" value="RecD2-like_HHH"/>
</dbReference>
<dbReference type="GO" id="GO:0016887">
    <property type="term" value="F:ATP hydrolysis activity"/>
    <property type="evidence" value="ECO:0007669"/>
    <property type="project" value="RHEA"/>
</dbReference>
<dbReference type="Pfam" id="PF13538">
    <property type="entry name" value="UvrD_C_2"/>
    <property type="match status" value="1"/>
</dbReference>
<proteinExistence type="inferred from homology"/>
<comment type="caution">
    <text evidence="8">The sequence shown here is derived from an EMBL/GenBank/DDBJ whole genome shotgun (WGS) entry which is preliminary data.</text>
</comment>
<keyword evidence="9" id="KW-1185">Reference proteome</keyword>
<keyword evidence="3" id="KW-0378">Hydrolase</keyword>
<evidence type="ECO:0000259" key="6">
    <source>
        <dbReference type="Pfam" id="PF18335"/>
    </source>
</evidence>
<evidence type="ECO:0000259" key="5">
    <source>
        <dbReference type="Pfam" id="PF14490"/>
    </source>
</evidence>
<comment type="function">
    <text evidence="3">DNA-dependent ATPase and ATP-dependent 5'-3' DNA helicase. Has no activity on blunt DNA or DNA with 3'-overhangs, requires at least 10 bases of 5'-ssDNA for helicase activity.</text>
</comment>
<dbReference type="InterPro" id="IPR027785">
    <property type="entry name" value="UvrD-like_helicase_C"/>
</dbReference>
<evidence type="ECO:0000313" key="9">
    <source>
        <dbReference type="Proteomes" id="UP000254912"/>
    </source>
</evidence>
<feature type="domain" description="UvrD-like helicase C-terminal" evidence="4">
    <location>
        <begin position="683"/>
        <end position="731"/>
    </location>
</feature>
<dbReference type="GO" id="GO:0043139">
    <property type="term" value="F:5'-3' DNA helicase activity"/>
    <property type="evidence" value="ECO:0007669"/>
    <property type="project" value="UniProtKB-UniRule"/>
</dbReference>
<dbReference type="Pfam" id="PF13604">
    <property type="entry name" value="AAA_30"/>
    <property type="match status" value="1"/>
</dbReference>
<dbReference type="GO" id="GO:0009338">
    <property type="term" value="C:exodeoxyribonuclease V complex"/>
    <property type="evidence" value="ECO:0007669"/>
    <property type="project" value="TreeGrafter"/>
</dbReference>
<dbReference type="EMBL" id="QRAS01000001">
    <property type="protein sequence ID" value="RDL12188.1"/>
    <property type="molecule type" value="Genomic_DNA"/>
</dbReference>
<organism evidence="8 9">
    <name type="scientific">Weissella soli</name>
    <dbReference type="NCBI Taxonomy" id="155866"/>
    <lineage>
        <taxon>Bacteria</taxon>
        <taxon>Bacillati</taxon>
        <taxon>Bacillota</taxon>
        <taxon>Bacilli</taxon>
        <taxon>Lactobacillales</taxon>
        <taxon>Lactobacillaceae</taxon>
        <taxon>Weissella</taxon>
    </lineage>
</organism>
<dbReference type="Gene3D" id="3.40.50.300">
    <property type="entry name" value="P-loop containing nucleotide triphosphate hydrolases"/>
    <property type="match status" value="2"/>
</dbReference>
<dbReference type="KEGG" id="wso:WSWS_00994"/>
<dbReference type="AlphaFoldDB" id="A0A288Q6Y7"/>
<dbReference type="CDD" id="cd18809">
    <property type="entry name" value="SF1_C_RecD"/>
    <property type="match status" value="1"/>
</dbReference>
<dbReference type="InterPro" id="IPR027417">
    <property type="entry name" value="P-loop_NTPase"/>
</dbReference>
<accession>A0A288Q6Y7</accession>
<dbReference type="Pfam" id="PF23139">
    <property type="entry name" value="OB_YrrC"/>
    <property type="match status" value="1"/>
</dbReference>
<dbReference type="GO" id="GO:0003677">
    <property type="term" value="F:DNA binding"/>
    <property type="evidence" value="ECO:0007669"/>
    <property type="project" value="UniProtKB-UniRule"/>
</dbReference>
<dbReference type="InterPro" id="IPR050534">
    <property type="entry name" value="Coronavir_polyprotein_1ab"/>
</dbReference>
<dbReference type="Pfam" id="PF18335">
    <property type="entry name" value="SH3_13"/>
    <property type="match status" value="1"/>
</dbReference>
<dbReference type="Proteomes" id="UP000254912">
    <property type="component" value="Unassembled WGS sequence"/>
</dbReference>
<dbReference type="InterPro" id="IPR006345">
    <property type="entry name" value="RecD2"/>
</dbReference>
<dbReference type="PANTHER" id="PTHR43788:SF6">
    <property type="entry name" value="DNA HELICASE B"/>
    <property type="match status" value="1"/>
</dbReference>
<evidence type="ECO:0000259" key="4">
    <source>
        <dbReference type="Pfam" id="PF13538"/>
    </source>
</evidence>
<dbReference type="Gene3D" id="1.10.10.2220">
    <property type="match status" value="1"/>
</dbReference>
<evidence type="ECO:0000259" key="7">
    <source>
        <dbReference type="Pfam" id="PF23139"/>
    </source>
</evidence>
<evidence type="ECO:0000313" key="8">
    <source>
        <dbReference type="EMBL" id="RDL12188.1"/>
    </source>
</evidence>
<dbReference type="GO" id="GO:0005524">
    <property type="term" value="F:ATP binding"/>
    <property type="evidence" value="ECO:0007669"/>
    <property type="project" value="UniProtKB-UniRule"/>
</dbReference>
<evidence type="ECO:0000256" key="3">
    <source>
        <dbReference type="HAMAP-Rule" id="MF_01488"/>
    </source>
</evidence>
<dbReference type="Gene3D" id="2.30.30.940">
    <property type="match status" value="1"/>
</dbReference>
<dbReference type="InterPro" id="IPR055446">
    <property type="entry name" value="RecD2_N_OB"/>
</dbReference>
<sequence>MNDEIDLFGDSSAKAHETPTMEAQVQNIVFAANDNFYKVLAVKIDKQNFEYDEKEITVTGSFGDVQIGSSYEFQGVLKNHPKFGEQFQATNYKRLAASTNSGVVKYLASDKFEGVGEKTAEKIVAELGVDAIDIILNRPDVLGDIGLKPAQQTTIIEQLKASDGMERAIVALNDYGFGASIAAAIYAKYGLETLHVLQDNPYQLVLDIEGVSFARIDRLAAQREMDPLDERRIKAGVVAAINAATFEKGDTYLLVDELLGEAQQLLQRTRNIVVDMALIKTAVLALTKENVIVAEGERIFVYTIYAAEVEIAQNMLALNQSAGLFKREAAAKALAEVEAANPFEYDPLQKDAMLAALTNKLFILTGGPGTGKTTIINGVVEAYEKLLVNDGTKADDLDKMINLAAPTGRAAKRLSESTGKQASTIHRLLGINGREAISNAEPTTLEGQLLIIDEMSMVDTELFATVVRSAPKNMQIILVGDKDQLPSVGPGRVFYDLLASGMLNFRELETIHRQGKGSTIIELASAVKEGTVPADLLERKPDRSFFPVHMAQVAPYIEKVVKSWIARGKSVRDMQILAPMYRTAAGVNRLNLLGQSLFNPLKPGAREIKWREGEFEFGFRVGDKVMQKTNDPENNVFNGDIGYIKTIMLAKDKENAEKADYMEVEFDAGMVCYMRPDFINITLAYATTIHKAQGGEYALVIMPLVMQFGRMLQRNLLYTGLTRASESLVLLGEPAAFAKAIETEGGDRRTTLQQRLAEAIDGVMPKIPTQIKRDQLNHAAETVAETLKHATAKPAATKTAAPEMAVADADPDTLTIASIMEGRFDPNIGMGDLTPYDFLEKA</sequence>
<evidence type="ECO:0000256" key="1">
    <source>
        <dbReference type="ARBA" id="ARBA00022741"/>
    </source>
</evidence>
<evidence type="ECO:0000256" key="2">
    <source>
        <dbReference type="ARBA" id="ARBA00022840"/>
    </source>
</evidence>
<dbReference type="InterPro" id="IPR041451">
    <property type="entry name" value="RecD2_SH13"/>
</dbReference>
<dbReference type="EC" id="5.6.2.3" evidence="3"/>
<comment type="catalytic activity">
    <reaction evidence="3">
        <text>ATP + H2O = ADP + phosphate + H(+)</text>
        <dbReference type="Rhea" id="RHEA:13065"/>
        <dbReference type="ChEBI" id="CHEBI:15377"/>
        <dbReference type="ChEBI" id="CHEBI:15378"/>
        <dbReference type="ChEBI" id="CHEBI:30616"/>
        <dbReference type="ChEBI" id="CHEBI:43474"/>
        <dbReference type="ChEBI" id="CHEBI:456216"/>
        <dbReference type="EC" id="5.6.2.3"/>
    </reaction>
</comment>
<feature type="domain" description="ATP-dependent RecD2 DNA helicase-like helix-hairpin-helix" evidence="5">
    <location>
        <begin position="163"/>
        <end position="252"/>
    </location>
</feature>
<keyword evidence="2 3" id="KW-0067">ATP-binding</keyword>
<reference evidence="8 9" key="1">
    <citation type="submission" date="2018-07" db="EMBL/GenBank/DDBJ databases">
        <title>Genomic Encyclopedia of Type Strains, Phase III (KMG-III): the genomes of soil and plant-associated and newly described type strains.</title>
        <authorList>
            <person name="Whitman W."/>
        </authorList>
    </citation>
    <scope>NUCLEOTIDE SEQUENCE [LARGE SCALE GENOMIC DNA]</scope>
    <source>
        <strain evidence="8 9">CECT 7031</strain>
    </source>
</reference>
<dbReference type="RefSeq" id="WP_070230239.1">
    <property type="nucleotide sequence ID" value="NZ_BJYO01000002.1"/>
</dbReference>
<dbReference type="Pfam" id="PF14490">
    <property type="entry name" value="HHH_RecD2"/>
    <property type="match status" value="1"/>
</dbReference>
<dbReference type="HAMAP" id="MF_01488">
    <property type="entry name" value="RecD2"/>
    <property type="match status" value="1"/>
</dbReference>
<gene>
    <name evidence="3" type="primary">recD2</name>
    <name evidence="8" type="ORF">DFP99_0623</name>
</gene>
<dbReference type="GO" id="GO:0006310">
    <property type="term" value="P:DNA recombination"/>
    <property type="evidence" value="ECO:0007669"/>
    <property type="project" value="InterPro"/>
</dbReference>
<name>A0A288Q6Y7_9LACO</name>
<keyword evidence="3" id="KW-0238">DNA-binding</keyword>
<dbReference type="CDD" id="cd17933">
    <property type="entry name" value="DEXSc_RecD-like"/>
    <property type="match status" value="1"/>
</dbReference>
<feature type="domain" description="ATP-dependent RecD2 DNA helicase SH3" evidence="6">
    <location>
        <begin position="590"/>
        <end position="666"/>
    </location>
</feature>
<dbReference type="GeneID" id="94546186"/>
<keyword evidence="3" id="KW-0413">Isomerase</keyword>
<dbReference type="PANTHER" id="PTHR43788">
    <property type="entry name" value="DNA2/NAM7 HELICASE FAMILY MEMBER"/>
    <property type="match status" value="1"/>
</dbReference>
<feature type="domain" description="ATP-dependent RecD2 DNA helicase OB-fold" evidence="7">
    <location>
        <begin position="20"/>
        <end position="94"/>
    </location>
</feature>